<proteinExistence type="predicted"/>
<reference evidence="1 2" key="1">
    <citation type="submission" date="2021-08" db="EMBL/GenBank/DDBJ databases">
        <title>Draft Genome Sequence of Phanerochaete sordida strain YK-624.</title>
        <authorList>
            <person name="Mori T."/>
            <person name="Dohra H."/>
            <person name="Suzuki T."/>
            <person name="Kawagishi H."/>
            <person name="Hirai H."/>
        </authorList>
    </citation>
    <scope>NUCLEOTIDE SEQUENCE [LARGE SCALE GENOMIC DNA]</scope>
    <source>
        <strain evidence="1 2">YK-624</strain>
    </source>
</reference>
<sequence>MTGAICDFHPADFGRSKGVYQLLTSTLQPCLRALAKLRPLRRATVDLAFPSRPAYRATLRIAVKLCMGGAERCVEG</sequence>
<name>A0A9P3LEM9_9APHY</name>
<evidence type="ECO:0000313" key="2">
    <source>
        <dbReference type="Proteomes" id="UP000703269"/>
    </source>
</evidence>
<evidence type="ECO:0000313" key="1">
    <source>
        <dbReference type="EMBL" id="GJE92696.1"/>
    </source>
</evidence>
<dbReference type="AlphaFoldDB" id="A0A9P3LEM9"/>
<protein>
    <submittedName>
        <fullName evidence="1">Uncharacterized protein</fullName>
    </submittedName>
</protein>
<organism evidence="1 2">
    <name type="scientific">Phanerochaete sordida</name>
    <dbReference type="NCBI Taxonomy" id="48140"/>
    <lineage>
        <taxon>Eukaryota</taxon>
        <taxon>Fungi</taxon>
        <taxon>Dikarya</taxon>
        <taxon>Basidiomycota</taxon>
        <taxon>Agaricomycotina</taxon>
        <taxon>Agaricomycetes</taxon>
        <taxon>Polyporales</taxon>
        <taxon>Phanerochaetaceae</taxon>
        <taxon>Phanerochaete</taxon>
    </lineage>
</organism>
<accession>A0A9P3LEM9</accession>
<comment type="caution">
    <text evidence="1">The sequence shown here is derived from an EMBL/GenBank/DDBJ whole genome shotgun (WGS) entry which is preliminary data.</text>
</comment>
<dbReference type="Proteomes" id="UP000703269">
    <property type="component" value="Unassembled WGS sequence"/>
</dbReference>
<dbReference type="EMBL" id="BPQB01000028">
    <property type="protein sequence ID" value="GJE92696.1"/>
    <property type="molecule type" value="Genomic_DNA"/>
</dbReference>
<keyword evidence="2" id="KW-1185">Reference proteome</keyword>
<gene>
    <name evidence="1" type="ORF">PsYK624_088520</name>
</gene>